<keyword evidence="7" id="KW-0503">Monooxygenase</keyword>
<evidence type="ECO:0000256" key="7">
    <source>
        <dbReference type="ARBA" id="ARBA00023033"/>
    </source>
</evidence>
<protein>
    <recommendedName>
        <fullName evidence="11">Cytochrome P450</fullName>
    </recommendedName>
</protein>
<comment type="cofactor">
    <cofactor evidence="1">
        <name>heme</name>
        <dbReference type="ChEBI" id="CHEBI:30413"/>
    </cofactor>
</comment>
<evidence type="ECO:0000313" key="9">
    <source>
        <dbReference type="EMBL" id="KAK4044947.1"/>
    </source>
</evidence>
<dbReference type="PROSITE" id="PS00086">
    <property type="entry name" value="CYTOCHROME_P450"/>
    <property type="match status" value="1"/>
</dbReference>
<dbReference type="Gene3D" id="1.10.630.10">
    <property type="entry name" value="Cytochrome P450"/>
    <property type="match status" value="1"/>
</dbReference>
<evidence type="ECO:0000256" key="6">
    <source>
        <dbReference type="ARBA" id="ARBA00023004"/>
    </source>
</evidence>
<evidence type="ECO:0000256" key="3">
    <source>
        <dbReference type="ARBA" id="ARBA00022617"/>
    </source>
</evidence>
<dbReference type="Gene3D" id="3.30.530.20">
    <property type="match status" value="1"/>
</dbReference>
<dbReference type="Proteomes" id="UP001234178">
    <property type="component" value="Unassembled WGS sequence"/>
</dbReference>
<feature type="region of interest" description="Disordered" evidence="8">
    <location>
        <begin position="940"/>
        <end position="962"/>
    </location>
</feature>
<dbReference type="InterPro" id="IPR023393">
    <property type="entry name" value="START-like_dom_sf"/>
</dbReference>
<comment type="similarity">
    <text evidence="2">Belongs to the cytochrome P450 family.</text>
</comment>
<comment type="caution">
    <text evidence="9">The sequence shown here is derived from an EMBL/GenBank/DDBJ whole genome shotgun (WGS) entry which is preliminary data.</text>
</comment>
<evidence type="ECO:0000313" key="10">
    <source>
        <dbReference type="Proteomes" id="UP001234178"/>
    </source>
</evidence>
<dbReference type="Pfam" id="PF00067">
    <property type="entry name" value="p450"/>
    <property type="match status" value="1"/>
</dbReference>
<keyword evidence="3" id="KW-0349">Heme</keyword>
<dbReference type="EMBL" id="JAOYFB010000041">
    <property type="protein sequence ID" value="KAK4044947.1"/>
    <property type="molecule type" value="Genomic_DNA"/>
</dbReference>
<dbReference type="PRINTS" id="PR00385">
    <property type="entry name" value="P450"/>
</dbReference>
<keyword evidence="5" id="KW-0560">Oxidoreductase</keyword>
<evidence type="ECO:0000256" key="8">
    <source>
        <dbReference type="SAM" id="MobiDB-lite"/>
    </source>
</evidence>
<dbReference type="PANTHER" id="PTHR24291">
    <property type="entry name" value="CYTOCHROME P450 FAMILY 4"/>
    <property type="match status" value="1"/>
</dbReference>
<dbReference type="InterPro" id="IPR036396">
    <property type="entry name" value="Cyt_P450_sf"/>
</dbReference>
<gene>
    <name evidence="9" type="ORF">OUZ56_032353</name>
</gene>
<dbReference type="InterPro" id="IPR017972">
    <property type="entry name" value="Cyt_P450_CS"/>
</dbReference>
<name>A0ABR0B8N0_9CRUS</name>
<evidence type="ECO:0000256" key="1">
    <source>
        <dbReference type="ARBA" id="ARBA00001971"/>
    </source>
</evidence>
<reference evidence="9 10" key="1">
    <citation type="journal article" date="2023" name="Nucleic Acids Res.">
        <title>The hologenome of Daphnia magna reveals possible DNA methylation and microbiome-mediated evolution of the host genome.</title>
        <authorList>
            <person name="Chaturvedi A."/>
            <person name="Li X."/>
            <person name="Dhandapani V."/>
            <person name="Marshall H."/>
            <person name="Kissane S."/>
            <person name="Cuenca-Cambronero M."/>
            <person name="Asole G."/>
            <person name="Calvet F."/>
            <person name="Ruiz-Romero M."/>
            <person name="Marangio P."/>
            <person name="Guigo R."/>
            <person name="Rago D."/>
            <person name="Mirbahai L."/>
            <person name="Eastwood N."/>
            <person name="Colbourne J.K."/>
            <person name="Zhou J."/>
            <person name="Mallon E."/>
            <person name="Orsini L."/>
        </authorList>
    </citation>
    <scope>NUCLEOTIDE SEQUENCE [LARGE SCALE GENOMIC DNA]</scope>
    <source>
        <strain evidence="9">LRV0_1</strain>
    </source>
</reference>
<organism evidence="9 10">
    <name type="scientific">Daphnia magna</name>
    <dbReference type="NCBI Taxonomy" id="35525"/>
    <lineage>
        <taxon>Eukaryota</taxon>
        <taxon>Metazoa</taxon>
        <taxon>Ecdysozoa</taxon>
        <taxon>Arthropoda</taxon>
        <taxon>Crustacea</taxon>
        <taxon>Branchiopoda</taxon>
        <taxon>Diplostraca</taxon>
        <taxon>Cladocera</taxon>
        <taxon>Anomopoda</taxon>
        <taxon>Daphniidae</taxon>
        <taxon>Daphnia</taxon>
    </lineage>
</organism>
<evidence type="ECO:0008006" key="11">
    <source>
        <dbReference type="Google" id="ProtNLM"/>
    </source>
</evidence>
<keyword evidence="10" id="KW-1185">Reference proteome</keyword>
<keyword evidence="4" id="KW-0479">Metal-binding</keyword>
<dbReference type="SUPFAM" id="SSF48264">
    <property type="entry name" value="Cytochrome P450"/>
    <property type="match status" value="1"/>
</dbReference>
<proteinExistence type="inferred from homology"/>
<evidence type="ECO:0000256" key="2">
    <source>
        <dbReference type="ARBA" id="ARBA00010617"/>
    </source>
</evidence>
<dbReference type="PRINTS" id="PR00463">
    <property type="entry name" value="EP450I"/>
</dbReference>
<dbReference type="PANTHER" id="PTHR24291:SF50">
    <property type="entry name" value="BIFUNCTIONAL ALBAFLAVENONE MONOOXYGENASE_TERPENE SYNTHASE"/>
    <property type="match status" value="1"/>
</dbReference>
<dbReference type="CDD" id="cd20620">
    <property type="entry name" value="CYP132-like"/>
    <property type="match status" value="1"/>
</dbReference>
<accession>A0ABR0B8N0</accession>
<dbReference type="InterPro" id="IPR050196">
    <property type="entry name" value="Cytochrome_P450_Monoox"/>
</dbReference>
<dbReference type="InterPro" id="IPR001128">
    <property type="entry name" value="Cyt_P450"/>
</dbReference>
<sequence length="1017" mass="110499">MNDPQTFETFRRESTFSCTAAALYAFHERQDVFALLTPPGSVLQVLADRRTSLQDGDLEFRLWLGPIPVSWHARHQAGPTATSFIDVQEEGPLAFWEHTHLVEEAPEKNGEPQARLIDSIRFRHHSGLAGVFSRVAFGGAALAFLFSHRHRRAAAMKAVPSEAPLTSVTVAQMPVLGGAERFFGHNRVVASDRRGFLERIVREAPAGSAGCLRIVASGPDVVIVNDPHLLQELLIDKAKSFDKSLILKYALEPLGGEGLFTSDGELWRRQRKWMAPLFHPKRLESYGDAMVAVTKRAISDWKDGETRLIHRDTTRIAMSIAGKTLFDADTFTEADEIGHALTDALDWTSANSPSVLALLQIIGGRRLQRFGEARPGPLGERLSKAGLAFQKPRFFPGKQGKKLVAAIELLDARVQRMIDERRAAATRGTPPNDLLSQLLTAHDEGEGRMSDRQVRDEILTLFVAGHETTASGLAWTLALLGQHPEILRAVVAEVDALPGDPTVADLPRLGLTLRVFKEALRRYPPVFLFGRAANEAVTLGKCTLKQDTAVILSPWTIHRRADLWPDPERFDPDRFLPEHEAGRPKTAYLPFGAGPRVCIGNHFAMMEAQLVLAMLLRRFHFALPSPDQSPPLAFGATLRPADELPLQIDFLREPKREIIPLEHHGDRLRCKVGAGGKLPLDGRIDARGDLGGDARRIPGGRLPGFLGKFRRFLHGKRAVAGLPEAREAGVGERIDVAAVQPDVEVEVGGAPGEEQESVDAARPGTRDRLPAMYGLPDAHIALREVIVGRDQSSTMVDKDFEPPAVKFIRTSNNDSGGGCRDGSARRDGEIGAVVAVVGQYTRDMGLGLARPALKGLGLDALRSELGSLLVTPAAEEFRRGDRQVFSTELTLRGLDELLPDGGFPAGALVELSAVGAAGGATTVAVAALVAAQQAVSRRRQRTAGRMDCPRTEPPRAGVGGARTRPCPLPRGCAPLGKARAHCGESCRKFSVCSGGHRCSSPPGCPEWGAPWGAHQRR</sequence>
<evidence type="ECO:0000256" key="5">
    <source>
        <dbReference type="ARBA" id="ARBA00023002"/>
    </source>
</evidence>
<keyword evidence="6" id="KW-0408">Iron</keyword>
<evidence type="ECO:0000256" key="4">
    <source>
        <dbReference type="ARBA" id="ARBA00022723"/>
    </source>
</evidence>
<dbReference type="InterPro" id="IPR002401">
    <property type="entry name" value="Cyt_P450_E_grp-I"/>
</dbReference>